<dbReference type="Proteomes" id="UP000029533">
    <property type="component" value="Unassembled WGS sequence"/>
</dbReference>
<sequence length="166" mass="18155">MTEEEKRDIVQEVLKEIKAQSQDIMSLPSSENVSEFKSLPVVATDGTLKTMNAALLKGDKGEPGNDGKDGRFRLQNHGTNDKTFALTPNVMHVWGVVDSLNLSLAPNDNNDYTAEYCFQFTCPADKGTQLTLPSSIKWIGDVFKPQKGQTYQGCVVNGLLIMGGTL</sequence>
<accession>A0AAW3FE53</accession>
<dbReference type="AlphaFoldDB" id="A0AAW3FE53"/>
<proteinExistence type="predicted"/>
<organism evidence="1 2">
    <name type="scientific">Prevotella histicola JCM 15637 = DNF00424</name>
    <dbReference type="NCBI Taxonomy" id="1236504"/>
    <lineage>
        <taxon>Bacteria</taxon>
        <taxon>Pseudomonadati</taxon>
        <taxon>Bacteroidota</taxon>
        <taxon>Bacteroidia</taxon>
        <taxon>Bacteroidales</taxon>
        <taxon>Prevotellaceae</taxon>
        <taxon>Prevotella</taxon>
    </lineage>
</organism>
<dbReference type="EMBL" id="JRNJ01000104">
    <property type="protein sequence ID" value="KGF24871.1"/>
    <property type="molecule type" value="Genomic_DNA"/>
</dbReference>
<reference evidence="1 2" key="1">
    <citation type="submission" date="2014-07" db="EMBL/GenBank/DDBJ databases">
        <authorList>
            <person name="McCorrison J."/>
            <person name="Sanka R."/>
            <person name="Torralba M."/>
            <person name="Gillis M."/>
            <person name="Haft D.H."/>
            <person name="Methe B."/>
            <person name="Sutton G."/>
            <person name="Nelson K.E."/>
        </authorList>
    </citation>
    <scope>NUCLEOTIDE SEQUENCE [LARGE SCALE GENOMIC DNA]</scope>
    <source>
        <strain evidence="1 2">DNF00424</strain>
    </source>
</reference>
<protein>
    <submittedName>
        <fullName evidence="1">Uncharacterized protein</fullName>
    </submittedName>
</protein>
<evidence type="ECO:0000313" key="1">
    <source>
        <dbReference type="EMBL" id="KGF24871.1"/>
    </source>
</evidence>
<comment type="caution">
    <text evidence="1">The sequence shown here is derived from an EMBL/GenBank/DDBJ whole genome shotgun (WGS) entry which is preliminary data.</text>
</comment>
<name>A0AAW3FE53_9BACT</name>
<dbReference type="RefSeq" id="WP_036871051.1">
    <property type="nucleotide sequence ID" value="NZ_JRNJ01000104.1"/>
</dbReference>
<evidence type="ECO:0000313" key="2">
    <source>
        <dbReference type="Proteomes" id="UP000029533"/>
    </source>
</evidence>
<gene>
    <name evidence="1" type="ORF">HMPREF2132_11290</name>
</gene>